<evidence type="ECO:0000313" key="2">
    <source>
        <dbReference type="Proteomes" id="UP001234297"/>
    </source>
</evidence>
<name>A0ACC2MIC9_PERAE</name>
<comment type="caution">
    <text evidence="1">The sequence shown here is derived from an EMBL/GenBank/DDBJ whole genome shotgun (WGS) entry which is preliminary data.</text>
</comment>
<proteinExistence type="predicted"/>
<evidence type="ECO:0000313" key="1">
    <source>
        <dbReference type="EMBL" id="KAJ8645288.1"/>
    </source>
</evidence>
<reference evidence="1 2" key="1">
    <citation type="journal article" date="2022" name="Hortic Res">
        <title>A haplotype resolved chromosomal level avocado genome allows analysis of novel avocado genes.</title>
        <authorList>
            <person name="Nath O."/>
            <person name="Fletcher S.J."/>
            <person name="Hayward A."/>
            <person name="Shaw L.M."/>
            <person name="Masouleh A.K."/>
            <person name="Furtado A."/>
            <person name="Henry R.J."/>
            <person name="Mitter N."/>
        </authorList>
    </citation>
    <scope>NUCLEOTIDE SEQUENCE [LARGE SCALE GENOMIC DNA]</scope>
    <source>
        <strain evidence="2">cv. Hass</strain>
    </source>
</reference>
<dbReference type="Proteomes" id="UP001234297">
    <property type="component" value="Chromosome 2"/>
</dbReference>
<protein>
    <submittedName>
        <fullName evidence="1">Uncharacterized protein</fullName>
    </submittedName>
</protein>
<gene>
    <name evidence="1" type="ORF">MRB53_007036</name>
</gene>
<organism evidence="1 2">
    <name type="scientific">Persea americana</name>
    <name type="common">Avocado</name>
    <dbReference type="NCBI Taxonomy" id="3435"/>
    <lineage>
        <taxon>Eukaryota</taxon>
        <taxon>Viridiplantae</taxon>
        <taxon>Streptophyta</taxon>
        <taxon>Embryophyta</taxon>
        <taxon>Tracheophyta</taxon>
        <taxon>Spermatophyta</taxon>
        <taxon>Magnoliopsida</taxon>
        <taxon>Magnoliidae</taxon>
        <taxon>Laurales</taxon>
        <taxon>Lauraceae</taxon>
        <taxon>Persea</taxon>
    </lineage>
</organism>
<keyword evidence="2" id="KW-1185">Reference proteome</keyword>
<sequence>MSFRNFKVKRRKSKSSFPCCCQAMPCIPSHSDQFIMAIHVNAVHSGHMLQFHLSWGFISQNVIALVSFDMRFHMYLLSDEVQLLTQLYKMQCGGAFIVGFMIQHEIDLLHPVTVLEDSHIAAVSNEPHPFPTATIWRLNPARARQPYALYKTPPTRLERLLVPFSVRRKTSQEREPMEIRIPSPVSVIRSSESVFKTRVSINPNPNLLQSSRGRRSRTQLLIRDSRFSTRIRAVDEAISTVDPVRAEITWQIVIGALAGITPFLIAGIEFGKRIVAQRRCGVCGGSGLVLRDQYYFRCPGCGGFLPWKSWKRFFLG</sequence>
<accession>A0ACC2MIC9</accession>
<dbReference type="EMBL" id="CM056810">
    <property type="protein sequence ID" value="KAJ8645288.1"/>
    <property type="molecule type" value="Genomic_DNA"/>
</dbReference>